<dbReference type="InterPro" id="IPR038765">
    <property type="entry name" value="Papain-like_cys_pep_sf"/>
</dbReference>
<sequence length="149" mass="16453">MMHLSEALAQHGQPADMACPYLVHEPLEAPPDLPQLAASEKLYAATVQLISTAPQQIEDELRQGKPVGLILKLTDTFLKPTQGMIEFSHMLLSTNMYHAVVATGLGKHSGTGELHFRIRNTWGEDWGEQGKAWLPHSYVQSHAVTAFKV</sequence>
<dbReference type="SUPFAM" id="SSF54001">
    <property type="entry name" value="Cysteine proteinases"/>
    <property type="match status" value="1"/>
</dbReference>
<name>A0A7H0GNY7_9BURK</name>
<dbReference type="AlphaFoldDB" id="A0A7H0GNY7"/>
<keyword evidence="3" id="KW-1185">Reference proteome</keyword>
<dbReference type="Proteomes" id="UP000516028">
    <property type="component" value="Chromosome"/>
</dbReference>
<proteinExistence type="predicted"/>
<protein>
    <recommendedName>
        <fullName evidence="1">Peptidase C1A papain C-terminal domain-containing protein</fullName>
    </recommendedName>
</protein>
<feature type="domain" description="Peptidase C1A papain C-terminal" evidence="1">
    <location>
        <begin position="48"/>
        <end position="130"/>
    </location>
</feature>
<evidence type="ECO:0000259" key="1">
    <source>
        <dbReference type="Pfam" id="PF00112"/>
    </source>
</evidence>
<dbReference type="GO" id="GO:0006508">
    <property type="term" value="P:proteolysis"/>
    <property type="evidence" value="ECO:0007669"/>
    <property type="project" value="InterPro"/>
</dbReference>
<gene>
    <name evidence="2" type="ORF">H9K75_09210</name>
</gene>
<dbReference type="Gene3D" id="3.90.70.10">
    <property type="entry name" value="Cysteine proteinases"/>
    <property type="match status" value="1"/>
</dbReference>
<accession>A0A7H0GNY7</accession>
<dbReference type="EMBL" id="CP060783">
    <property type="protein sequence ID" value="QNP50003.1"/>
    <property type="molecule type" value="Genomic_DNA"/>
</dbReference>
<dbReference type="RefSeq" id="WP_187725543.1">
    <property type="nucleotide sequence ID" value="NZ_CP060783.1"/>
</dbReference>
<evidence type="ECO:0000313" key="3">
    <source>
        <dbReference type="Proteomes" id="UP000516028"/>
    </source>
</evidence>
<dbReference type="GO" id="GO:0008234">
    <property type="term" value="F:cysteine-type peptidase activity"/>
    <property type="evidence" value="ECO:0007669"/>
    <property type="project" value="InterPro"/>
</dbReference>
<dbReference type="Pfam" id="PF00112">
    <property type="entry name" value="Peptidase_C1"/>
    <property type="match status" value="1"/>
</dbReference>
<dbReference type="InterPro" id="IPR000668">
    <property type="entry name" value="Peptidase_C1A_C"/>
</dbReference>
<dbReference type="KEGG" id="daer:H9K75_09210"/>
<reference evidence="2 3" key="1">
    <citation type="submission" date="2020-08" db="EMBL/GenBank/DDBJ databases">
        <title>Genome sequence of Diaphorobacter aerolatus KACC 16536T.</title>
        <authorList>
            <person name="Hyun D.-W."/>
            <person name="Bae J.-W."/>
        </authorList>
    </citation>
    <scope>NUCLEOTIDE SEQUENCE [LARGE SCALE GENOMIC DNA]</scope>
    <source>
        <strain evidence="2 3">KACC 16536</strain>
    </source>
</reference>
<evidence type="ECO:0000313" key="2">
    <source>
        <dbReference type="EMBL" id="QNP50003.1"/>
    </source>
</evidence>
<organism evidence="2 3">
    <name type="scientific">Diaphorobacter aerolatus</name>
    <dbReference type="NCBI Taxonomy" id="1288495"/>
    <lineage>
        <taxon>Bacteria</taxon>
        <taxon>Pseudomonadati</taxon>
        <taxon>Pseudomonadota</taxon>
        <taxon>Betaproteobacteria</taxon>
        <taxon>Burkholderiales</taxon>
        <taxon>Comamonadaceae</taxon>
        <taxon>Diaphorobacter</taxon>
    </lineage>
</organism>